<evidence type="ECO:0000256" key="1">
    <source>
        <dbReference type="ARBA" id="ARBA00004496"/>
    </source>
</evidence>
<evidence type="ECO:0000259" key="13">
    <source>
        <dbReference type="SMART" id="SM01016"/>
    </source>
</evidence>
<dbReference type="Gene3D" id="3.30.1360.70">
    <property type="entry name" value="Arginyl tRNA synthetase N-terminal domain"/>
    <property type="match status" value="1"/>
</dbReference>
<keyword evidence="4 10" id="KW-0436">Ligase</keyword>
<dbReference type="SUPFAM" id="SSF52374">
    <property type="entry name" value="Nucleotidylyl transferase"/>
    <property type="match status" value="1"/>
</dbReference>
<dbReference type="InterPro" id="IPR009080">
    <property type="entry name" value="tRNAsynth_Ia_anticodon-bd"/>
</dbReference>
<evidence type="ECO:0000256" key="4">
    <source>
        <dbReference type="ARBA" id="ARBA00022598"/>
    </source>
</evidence>
<dbReference type="GO" id="GO:0005737">
    <property type="term" value="C:cytoplasm"/>
    <property type="evidence" value="ECO:0007669"/>
    <property type="project" value="UniProtKB-SubCell"/>
</dbReference>
<dbReference type="EMBL" id="LCPO01000013">
    <property type="protein sequence ID" value="KKU98835.1"/>
    <property type="molecule type" value="Genomic_DNA"/>
</dbReference>
<evidence type="ECO:0000256" key="5">
    <source>
        <dbReference type="ARBA" id="ARBA00022741"/>
    </source>
</evidence>
<dbReference type="PATRIC" id="fig|1618666.3.peg.391"/>
<comment type="subcellular location">
    <subcellularLocation>
        <location evidence="1 10">Cytoplasm</location>
    </subcellularLocation>
</comment>
<evidence type="ECO:0000256" key="3">
    <source>
        <dbReference type="ARBA" id="ARBA00022490"/>
    </source>
</evidence>
<evidence type="ECO:0000256" key="6">
    <source>
        <dbReference type="ARBA" id="ARBA00022840"/>
    </source>
</evidence>
<evidence type="ECO:0000256" key="2">
    <source>
        <dbReference type="ARBA" id="ARBA00005594"/>
    </source>
</evidence>
<evidence type="ECO:0000256" key="8">
    <source>
        <dbReference type="ARBA" id="ARBA00023146"/>
    </source>
</evidence>
<dbReference type="InterPro" id="IPR014729">
    <property type="entry name" value="Rossmann-like_a/b/a_fold"/>
</dbReference>
<dbReference type="PANTHER" id="PTHR11956">
    <property type="entry name" value="ARGINYL-TRNA SYNTHETASE"/>
    <property type="match status" value="1"/>
</dbReference>
<feature type="short sequence motif" description="'HIGH' region" evidence="10">
    <location>
        <begin position="116"/>
        <end position="126"/>
    </location>
</feature>
<accession>A0A0G1XWZ7</accession>
<dbReference type="Gene3D" id="1.10.730.10">
    <property type="entry name" value="Isoleucyl-tRNA Synthetase, Domain 1"/>
    <property type="match status" value="1"/>
</dbReference>
<evidence type="ECO:0000256" key="9">
    <source>
        <dbReference type="ARBA" id="ARBA00049339"/>
    </source>
</evidence>
<reference evidence="14 15" key="1">
    <citation type="journal article" date="2015" name="Nature">
        <title>rRNA introns, odd ribosomes, and small enigmatic genomes across a large radiation of phyla.</title>
        <authorList>
            <person name="Brown C.T."/>
            <person name="Hug L.A."/>
            <person name="Thomas B.C."/>
            <person name="Sharon I."/>
            <person name="Castelle C.J."/>
            <person name="Singh A."/>
            <person name="Wilkins M.J."/>
            <person name="Williams K.H."/>
            <person name="Banfield J.F."/>
        </authorList>
    </citation>
    <scope>NUCLEOTIDE SEQUENCE [LARGE SCALE GENOMIC DNA]</scope>
</reference>
<dbReference type="Pfam" id="PF03485">
    <property type="entry name" value="Arg_tRNA_synt_N"/>
    <property type="match status" value="1"/>
</dbReference>
<comment type="caution">
    <text evidence="14">The sequence shown here is derived from an EMBL/GenBank/DDBJ whole genome shotgun (WGS) entry which is preliminary data.</text>
</comment>
<dbReference type="SUPFAM" id="SSF47323">
    <property type="entry name" value="Anticodon-binding domain of a subclass of class I aminoacyl-tRNA synthetases"/>
    <property type="match status" value="1"/>
</dbReference>
<dbReference type="AlphaFoldDB" id="A0A0G1XWZ7"/>
<comment type="catalytic activity">
    <reaction evidence="9 10">
        <text>tRNA(Arg) + L-arginine + ATP = L-arginyl-tRNA(Arg) + AMP + diphosphate</text>
        <dbReference type="Rhea" id="RHEA:20301"/>
        <dbReference type="Rhea" id="RHEA-COMP:9658"/>
        <dbReference type="Rhea" id="RHEA-COMP:9673"/>
        <dbReference type="ChEBI" id="CHEBI:30616"/>
        <dbReference type="ChEBI" id="CHEBI:32682"/>
        <dbReference type="ChEBI" id="CHEBI:33019"/>
        <dbReference type="ChEBI" id="CHEBI:78442"/>
        <dbReference type="ChEBI" id="CHEBI:78513"/>
        <dbReference type="ChEBI" id="CHEBI:456215"/>
        <dbReference type="EC" id="6.1.1.19"/>
    </reaction>
</comment>
<dbReference type="Gene3D" id="3.40.50.620">
    <property type="entry name" value="HUPs"/>
    <property type="match status" value="1"/>
</dbReference>
<gene>
    <name evidence="10" type="primary">argS</name>
    <name evidence="14" type="ORF">UY32_C0013G0032</name>
</gene>
<evidence type="ECO:0000313" key="15">
    <source>
        <dbReference type="Proteomes" id="UP000034600"/>
    </source>
</evidence>
<organism evidence="14 15">
    <name type="scientific">Candidatus Jorgensenbacteria bacterium GW2011_GWC1_48_8</name>
    <dbReference type="NCBI Taxonomy" id="1618666"/>
    <lineage>
        <taxon>Bacteria</taxon>
        <taxon>Candidatus Joergenseniibacteriota</taxon>
    </lineage>
</organism>
<evidence type="ECO:0000259" key="12">
    <source>
        <dbReference type="SMART" id="SM00836"/>
    </source>
</evidence>
<dbReference type="Pfam" id="PF00750">
    <property type="entry name" value="tRNA-synt_1d"/>
    <property type="match status" value="1"/>
</dbReference>
<feature type="domain" description="DALR anticodon binding" evidence="12">
    <location>
        <begin position="410"/>
        <end position="524"/>
    </location>
</feature>
<dbReference type="SMART" id="SM01016">
    <property type="entry name" value="Arg_tRNA_synt_N"/>
    <property type="match status" value="1"/>
</dbReference>
<protein>
    <recommendedName>
        <fullName evidence="10">Arginine--tRNA ligase</fullName>
        <ecNumber evidence="10">6.1.1.19</ecNumber>
    </recommendedName>
    <alternativeName>
        <fullName evidence="10">Arginyl-tRNA synthetase</fullName>
        <shortName evidence="10">ArgRS</shortName>
    </alternativeName>
</protein>
<feature type="domain" description="Arginyl tRNA synthetase N-terminal" evidence="13">
    <location>
        <begin position="3"/>
        <end position="80"/>
    </location>
</feature>
<evidence type="ECO:0000256" key="11">
    <source>
        <dbReference type="RuleBase" id="RU363038"/>
    </source>
</evidence>
<evidence type="ECO:0000256" key="7">
    <source>
        <dbReference type="ARBA" id="ARBA00022917"/>
    </source>
</evidence>
<dbReference type="Proteomes" id="UP000034600">
    <property type="component" value="Unassembled WGS sequence"/>
</dbReference>
<dbReference type="InterPro" id="IPR005148">
    <property type="entry name" value="Arg-tRNA-synth_N"/>
</dbReference>
<dbReference type="InterPro" id="IPR001278">
    <property type="entry name" value="Arg-tRNA-ligase"/>
</dbReference>
<dbReference type="GO" id="GO:0004814">
    <property type="term" value="F:arginine-tRNA ligase activity"/>
    <property type="evidence" value="ECO:0007669"/>
    <property type="project" value="UniProtKB-UniRule"/>
</dbReference>
<dbReference type="EC" id="6.1.1.19" evidence="10"/>
<keyword evidence="3 10" id="KW-0963">Cytoplasm</keyword>
<dbReference type="NCBIfam" id="TIGR00456">
    <property type="entry name" value="argS"/>
    <property type="match status" value="1"/>
</dbReference>
<dbReference type="Pfam" id="PF05746">
    <property type="entry name" value="DALR_1"/>
    <property type="match status" value="1"/>
</dbReference>
<proteinExistence type="inferred from homology"/>
<dbReference type="PRINTS" id="PR01038">
    <property type="entry name" value="TRNASYNTHARG"/>
</dbReference>
<comment type="similarity">
    <text evidence="2 10 11">Belongs to the class-I aminoacyl-tRNA synthetase family.</text>
</comment>
<evidence type="ECO:0000313" key="14">
    <source>
        <dbReference type="EMBL" id="KKU98835.1"/>
    </source>
</evidence>
<dbReference type="InterPro" id="IPR035684">
    <property type="entry name" value="ArgRS_core"/>
</dbReference>
<dbReference type="InterPro" id="IPR036695">
    <property type="entry name" value="Arg-tRNA-synth_N_sf"/>
</dbReference>
<keyword evidence="8 10" id="KW-0030">Aminoacyl-tRNA synthetase</keyword>
<dbReference type="SMART" id="SM00836">
    <property type="entry name" value="DALR_1"/>
    <property type="match status" value="1"/>
</dbReference>
<dbReference type="GO" id="GO:0005524">
    <property type="term" value="F:ATP binding"/>
    <property type="evidence" value="ECO:0007669"/>
    <property type="project" value="UniProtKB-UniRule"/>
</dbReference>
<dbReference type="FunFam" id="1.10.730.10:FF:000008">
    <property type="entry name" value="Arginine--tRNA ligase"/>
    <property type="match status" value="1"/>
</dbReference>
<keyword evidence="7 10" id="KW-0648">Protein biosynthesis</keyword>
<dbReference type="PANTHER" id="PTHR11956:SF5">
    <property type="entry name" value="ARGININE--TRNA LIGASE, CYTOPLASMIC"/>
    <property type="match status" value="1"/>
</dbReference>
<keyword evidence="6 10" id="KW-0067">ATP-binding</keyword>
<dbReference type="InterPro" id="IPR008909">
    <property type="entry name" value="DALR_anticod-bd"/>
</dbReference>
<comment type="subunit">
    <text evidence="10">Monomer.</text>
</comment>
<dbReference type="HAMAP" id="MF_00123">
    <property type="entry name" value="Arg_tRNA_synth"/>
    <property type="match status" value="1"/>
</dbReference>
<evidence type="ECO:0000256" key="10">
    <source>
        <dbReference type="HAMAP-Rule" id="MF_00123"/>
    </source>
</evidence>
<dbReference type="SUPFAM" id="SSF55190">
    <property type="entry name" value="Arginyl-tRNA synthetase (ArgRS), N-terminal 'additional' domain"/>
    <property type="match status" value="1"/>
</dbReference>
<dbReference type="GO" id="GO:0006420">
    <property type="term" value="P:arginyl-tRNA aminoacylation"/>
    <property type="evidence" value="ECO:0007669"/>
    <property type="project" value="UniProtKB-UniRule"/>
</dbReference>
<sequence>MRDKLSALLRKTAPKGTEIGLNVPEDEKFGHYSTNVVFSLAKKSGRPPMDVARELAEKVKLAGFLKRLEVAPPGFINFWLEERAFQDELREILKKKNSYGRGKRKKDKIQVEFVSANPTGPLTLANGRGGFLGDVLSNTLEWNGFQVEREYYVNDTGNQIITLGKSAAAALGLIPAEESFYKGDYVRRWASVNAAFVRRNKEKFLKIGQKAAAEFMRNIKTTLTKKAGIKFNRFTSEEKQIHKKGLTKKAMEIFRKKGLVYKKEGAEWLKTTTFGDDKDRVVITSDGFPTYFLADAGHYLETKSRGFSRKINILGPDHFGYVARIQAVAKLVGLAESTIIITQLVRMLDKGERLKMSKRKGTFITFNELINEVPPDVARFFFLTIAPETHLDFDLDLAKEKSQKNPVYYAQYAYVRALSILKKAKISAAKADLRLLSSREDISLLRMLAAFPEIIEDAASDYGVQRLTRYARELARIFHDFYEKERIIGVPKNLAAARLALVKATVQVFENLFKILGISAPQKM</sequence>
<keyword evidence="5 10" id="KW-0547">Nucleotide-binding</keyword>
<name>A0A0G1XWZ7_9BACT</name>